<keyword evidence="2" id="KW-1185">Reference proteome</keyword>
<dbReference type="EMBL" id="JAUEPU010000013">
    <property type="protein sequence ID" value="KAK0497144.1"/>
    <property type="molecule type" value="Genomic_DNA"/>
</dbReference>
<dbReference type="AlphaFoldDB" id="A0AA39UTV2"/>
<dbReference type="Proteomes" id="UP001175228">
    <property type="component" value="Unassembled WGS sequence"/>
</dbReference>
<comment type="caution">
    <text evidence="1">The sequence shown here is derived from an EMBL/GenBank/DDBJ whole genome shotgun (WGS) entry which is preliminary data.</text>
</comment>
<accession>A0AA39UTV2</accession>
<sequence length="109" mass="11719">MRGLTASNDNDVQAIWSINGSDAPNNFAMTPLPSPPLTLLSLPKSPSPTLPMTATSPTAIHLPLYEWGNMAMGLFLSADPAVTCCLPTILTPAHYDLQHLLQHHGPYDD</sequence>
<name>A0AA39UTV2_9AGAR</name>
<protein>
    <submittedName>
        <fullName evidence="1">Uncharacterized protein</fullName>
    </submittedName>
</protein>
<evidence type="ECO:0000313" key="2">
    <source>
        <dbReference type="Proteomes" id="UP001175228"/>
    </source>
</evidence>
<evidence type="ECO:0000313" key="1">
    <source>
        <dbReference type="EMBL" id="KAK0497144.1"/>
    </source>
</evidence>
<gene>
    <name evidence="1" type="ORF">EDD18DRAFT_1351976</name>
</gene>
<proteinExistence type="predicted"/>
<organism evidence="1 2">
    <name type="scientific">Armillaria luteobubalina</name>
    <dbReference type="NCBI Taxonomy" id="153913"/>
    <lineage>
        <taxon>Eukaryota</taxon>
        <taxon>Fungi</taxon>
        <taxon>Dikarya</taxon>
        <taxon>Basidiomycota</taxon>
        <taxon>Agaricomycotina</taxon>
        <taxon>Agaricomycetes</taxon>
        <taxon>Agaricomycetidae</taxon>
        <taxon>Agaricales</taxon>
        <taxon>Marasmiineae</taxon>
        <taxon>Physalacriaceae</taxon>
        <taxon>Armillaria</taxon>
    </lineage>
</organism>
<reference evidence="1" key="1">
    <citation type="submission" date="2023-06" db="EMBL/GenBank/DDBJ databases">
        <authorList>
            <consortium name="Lawrence Berkeley National Laboratory"/>
            <person name="Ahrendt S."/>
            <person name="Sahu N."/>
            <person name="Indic B."/>
            <person name="Wong-Bajracharya J."/>
            <person name="Merenyi Z."/>
            <person name="Ke H.-M."/>
            <person name="Monk M."/>
            <person name="Kocsube S."/>
            <person name="Drula E."/>
            <person name="Lipzen A."/>
            <person name="Balint B."/>
            <person name="Henrissat B."/>
            <person name="Andreopoulos B."/>
            <person name="Martin F.M."/>
            <person name="Harder C.B."/>
            <person name="Rigling D."/>
            <person name="Ford K.L."/>
            <person name="Foster G.D."/>
            <person name="Pangilinan J."/>
            <person name="Papanicolaou A."/>
            <person name="Barry K."/>
            <person name="LaButti K."/>
            <person name="Viragh M."/>
            <person name="Koriabine M."/>
            <person name="Yan M."/>
            <person name="Riley R."/>
            <person name="Champramary S."/>
            <person name="Plett K.L."/>
            <person name="Tsai I.J."/>
            <person name="Slot J."/>
            <person name="Sipos G."/>
            <person name="Plett J."/>
            <person name="Nagy L.G."/>
            <person name="Grigoriev I.V."/>
        </authorList>
    </citation>
    <scope>NUCLEOTIDE SEQUENCE</scope>
    <source>
        <strain evidence="1">HWK02</strain>
    </source>
</reference>